<evidence type="ECO:0000313" key="3">
    <source>
        <dbReference type="Proteomes" id="UP000606008"/>
    </source>
</evidence>
<dbReference type="PANTHER" id="PTHR37489:SF1">
    <property type="entry name" value="DUF3500 DOMAIN-CONTAINING PROTEIN"/>
    <property type="match status" value="1"/>
</dbReference>
<dbReference type="PANTHER" id="PTHR37489">
    <property type="entry name" value="DUF3500 DOMAIN-CONTAINING PROTEIN"/>
    <property type="match status" value="1"/>
</dbReference>
<keyword evidence="3" id="KW-1185">Reference proteome</keyword>
<reference evidence="2" key="1">
    <citation type="submission" date="2024-05" db="EMBL/GenBank/DDBJ databases">
        <authorList>
            <person name="Jung D.-H."/>
        </authorList>
    </citation>
    <scope>NUCLEOTIDE SEQUENCE</scope>
    <source>
        <strain evidence="2">JA-25</strain>
    </source>
</reference>
<sequence>MKSILSLLFICLFVLPASAQVVAPKRVKDDMADAAQAFLKTLSPEQLKQATYPFTDNERVNWDFVPHARKGLMLKQMNADQQKLAWALLKTGLSDEGYSKAQQISDLENVLRIVEKRPAGDNYRDPEGYYVTIFGEVGSTDPWGWRFEGHHVSAQFSSMTGKVLSLTPLFMGSNPGTVRIDVPQKGKQLMRDETEQAFTLLHSLNDTQLTQAVLAKKAFGNILTGNSRRASLERMDGLAYADMTASQRKQFTTLLKTYLNRYRVTLAKQQMDRIEKAGLDQLRFAWAGDTTSESTVGYYYRIHGPMLLIEFDNTQNNANHVHTVVRDLTNDFGDDLLREHYERAKH</sequence>
<accession>A0ABX0QGC9</accession>
<organism evidence="2 3">
    <name type="scientific">Fibrivirga algicola</name>
    <dbReference type="NCBI Taxonomy" id="2950420"/>
    <lineage>
        <taxon>Bacteria</taxon>
        <taxon>Pseudomonadati</taxon>
        <taxon>Bacteroidota</taxon>
        <taxon>Cytophagia</taxon>
        <taxon>Cytophagales</taxon>
        <taxon>Spirosomataceae</taxon>
        <taxon>Fibrivirga</taxon>
    </lineage>
</organism>
<name>A0ABX0QGC9_9BACT</name>
<proteinExistence type="predicted"/>
<evidence type="ECO:0000256" key="1">
    <source>
        <dbReference type="SAM" id="SignalP"/>
    </source>
</evidence>
<evidence type="ECO:0000313" key="2">
    <source>
        <dbReference type="EMBL" id="NID10117.1"/>
    </source>
</evidence>
<dbReference type="Proteomes" id="UP000606008">
    <property type="component" value="Unassembled WGS sequence"/>
</dbReference>
<keyword evidence="1" id="KW-0732">Signal</keyword>
<feature type="signal peptide" evidence="1">
    <location>
        <begin position="1"/>
        <end position="19"/>
    </location>
</feature>
<dbReference type="InterPro" id="IPR021889">
    <property type="entry name" value="DUF3500"/>
</dbReference>
<comment type="caution">
    <text evidence="2">The sequence shown here is derived from an EMBL/GenBank/DDBJ whole genome shotgun (WGS) entry which is preliminary data.</text>
</comment>
<dbReference type="EMBL" id="WAEL01000002">
    <property type="protein sequence ID" value="NID10117.1"/>
    <property type="molecule type" value="Genomic_DNA"/>
</dbReference>
<protein>
    <submittedName>
        <fullName evidence="2">DUF3500 domain-containing protein</fullName>
    </submittedName>
</protein>
<gene>
    <name evidence="2" type="ORF">F7231_08015</name>
</gene>
<feature type="chain" id="PRO_5046678451" evidence="1">
    <location>
        <begin position="20"/>
        <end position="346"/>
    </location>
</feature>
<dbReference type="RefSeq" id="WP_166691518.1">
    <property type="nucleotide sequence ID" value="NZ_WAEL01000002.1"/>
</dbReference>
<dbReference type="Pfam" id="PF12006">
    <property type="entry name" value="DUF3500"/>
    <property type="match status" value="1"/>
</dbReference>